<dbReference type="NCBIfam" id="TIGR03302">
    <property type="entry name" value="OM_YfiO"/>
    <property type="match status" value="1"/>
</dbReference>
<dbReference type="InterPro" id="IPR017689">
    <property type="entry name" value="BamD"/>
</dbReference>
<dbReference type="PANTHER" id="PTHR37423">
    <property type="entry name" value="SOLUBLE LYTIC MUREIN TRANSGLYCOSYLASE-RELATED"/>
    <property type="match status" value="1"/>
</dbReference>
<organism evidence="10 11">
    <name type="scientific">Dongia rigui</name>
    <dbReference type="NCBI Taxonomy" id="940149"/>
    <lineage>
        <taxon>Bacteria</taxon>
        <taxon>Pseudomonadati</taxon>
        <taxon>Pseudomonadota</taxon>
        <taxon>Alphaproteobacteria</taxon>
        <taxon>Rhodospirillales</taxon>
        <taxon>Dongiaceae</taxon>
        <taxon>Dongia</taxon>
    </lineage>
</organism>
<keyword evidence="5" id="KW-0449">Lipoprotein</keyword>
<evidence type="ECO:0000256" key="6">
    <source>
        <dbReference type="HAMAP-Rule" id="MF_00922"/>
    </source>
</evidence>
<evidence type="ECO:0000256" key="5">
    <source>
        <dbReference type="ARBA" id="ARBA00023288"/>
    </source>
</evidence>
<keyword evidence="4 6" id="KW-0998">Cell outer membrane</keyword>
<comment type="subunit">
    <text evidence="6">Part of the Bam complex.</text>
</comment>
<comment type="function">
    <text evidence="6">Part of the outer membrane protein assembly complex, which is involved in assembly and insertion of beta-barrel proteins into the outer membrane.</text>
</comment>
<keyword evidence="3" id="KW-0564">Palmitate</keyword>
<keyword evidence="2 6" id="KW-0472">Membrane</keyword>
<dbReference type="PROSITE" id="PS50005">
    <property type="entry name" value="TPR"/>
    <property type="match status" value="1"/>
</dbReference>
<dbReference type="Gene3D" id="1.25.40.10">
    <property type="entry name" value="Tetratricopeptide repeat domain"/>
    <property type="match status" value="1"/>
</dbReference>
<dbReference type="Proteomes" id="UP001271769">
    <property type="component" value="Unassembled WGS sequence"/>
</dbReference>
<keyword evidence="1 6" id="KW-0732">Signal</keyword>
<name>A0ABU5DV06_9PROT</name>
<gene>
    <name evidence="6" type="primary">bamD</name>
    <name evidence="10" type="ORF">SMD31_04290</name>
</gene>
<keyword evidence="7" id="KW-0802">TPR repeat</keyword>
<keyword evidence="11" id="KW-1185">Reference proteome</keyword>
<evidence type="ECO:0000256" key="1">
    <source>
        <dbReference type="ARBA" id="ARBA00022729"/>
    </source>
</evidence>
<reference evidence="10 11" key="1">
    <citation type="journal article" date="2013" name="Antonie Van Leeuwenhoek">
        <title>Dongia rigui sp. nov., isolated from freshwater of a large wetland in Korea.</title>
        <authorList>
            <person name="Baik K.S."/>
            <person name="Hwang Y.M."/>
            <person name="Choi J.S."/>
            <person name="Kwon J."/>
            <person name="Seong C.N."/>
        </authorList>
    </citation>
    <scope>NUCLEOTIDE SEQUENCE [LARGE SCALE GENOMIC DNA]</scope>
    <source>
        <strain evidence="10 11">04SU4-P</strain>
    </source>
</reference>
<dbReference type="CDD" id="cd15830">
    <property type="entry name" value="BamD"/>
    <property type="match status" value="1"/>
</dbReference>
<feature type="region of interest" description="Disordered" evidence="8">
    <location>
        <begin position="266"/>
        <end position="356"/>
    </location>
</feature>
<proteinExistence type="inferred from homology"/>
<dbReference type="RefSeq" id="WP_320499489.1">
    <property type="nucleotide sequence ID" value="NZ_JAXCLX010000001.1"/>
</dbReference>
<sequence>MATLLTAGWLAACSTPDPEIPDTPVETLYNNAKDSLDSGQPEKAAKLFDEVERQHPYSKWATQAQLMSAYSYYQVDKYDDAIPALERFIELHPGNRSAAYAFYLRALCYYEQIEDVTRDQGNTELAQRALSDVVARFPNTPYSRDATVKLDLVRDHLAGKEMDVGRYYQKRGQYLAAINRFKTVVDKFQTTSHVPEALERLTESYVALGVFAEAQKTTAVLGYNYPGSQWYQDAYALITSKGLTPEGSEADAPIALVDPATVKGLGGAATTEATPDALTAPPSDVAPAPDAVPVDPVTGLPLSDASAAPVPAAPSDGGQGPALSTNSTEDLMAPEPGNDPSGEQVLLPPGETPAPQ</sequence>
<dbReference type="InterPro" id="IPR019734">
    <property type="entry name" value="TPR_rpt"/>
</dbReference>
<dbReference type="EMBL" id="JAXCLX010000001">
    <property type="protein sequence ID" value="MDY0871122.1"/>
    <property type="molecule type" value="Genomic_DNA"/>
</dbReference>
<evidence type="ECO:0000259" key="9">
    <source>
        <dbReference type="Pfam" id="PF13525"/>
    </source>
</evidence>
<dbReference type="SUPFAM" id="SSF48452">
    <property type="entry name" value="TPR-like"/>
    <property type="match status" value="1"/>
</dbReference>
<comment type="subcellular location">
    <subcellularLocation>
        <location evidence="6">Cell outer membrane</location>
    </subcellularLocation>
</comment>
<feature type="domain" description="Outer membrane lipoprotein BamD-like" evidence="9">
    <location>
        <begin position="22"/>
        <end position="217"/>
    </location>
</feature>
<evidence type="ECO:0000256" key="8">
    <source>
        <dbReference type="SAM" id="MobiDB-lite"/>
    </source>
</evidence>
<dbReference type="InterPro" id="IPR039565">
    <property type="entry name" value="BamD-like"/>
</dbReference>
<evidence type="ECO:0000313" key="10">
    <source>
        <dbReference type="EMBL" id="MDY0871122.1"/>
    </source>
</evidence>
<evidence type="ECO:0000256" key="4">
    <source>
        <dbReference type="ARBA" id="ARBA00023237"/>
    </source>
</evidence>
<dbReference type="HAMAP" id="MF_00922">
    <property type="entry name" value="OM_assembly_BamD"/>
    <property type="match status" value="1"/>
</dbReference>
<evidence type="ECO:0000313" key="11">
    <source>
        <dbReference type="Proteomes" id="UP001271769"/>
    </source>
</evidence>
<comment type="similarity">
    <text evidence="6">Belongs to the BamD family.</text>
</comment>
<evidence type="ECO:0000256" key="3">
    <source>
        <dbReference type="ARBA" id="ARBA00023139"/>
    </source>
</evidence>
<accession>A0ABU5DV06</accession>
<comment type="caution">
    <text evidence="10">The sequence shown here is derived from an EMBL/GenBank/DDBJ whole genome shotgun (WGS) entry which is preliminary data.</text>
</comment>
<feature type="compositionally biased region" description="Low complexity" evidence="8">
    <location>
        <begin position="280"/>
        <end position="316"/>
    </location>
</feature>
<protein>
    <recommendedName>
        <fullName evidence="6">Outer membrane protein assembly factor BamD</fullName>
    </recommendedName>
</protein>
<evidence type="ECO:0000256" key="2">
    <source>
        <dbReference type="ARBA" id="ARBA00023136"/>
    </source>
</evidence>
<dbReference type="Pfam" id="PF13525">
    <property type="entry name" value="YfiO"/>
    <property type="match status" value="1"/>
</dbReference>
<dbReference type="InterPro" id="IPR011990">
    <property type="entry name" value="TPR-like_helical_dom_sf"/>
</dbReference>
<feature type="repeat" description="TPR" evidence="7">
    <location>
        <begin position="62"/>
        <end position="95"/>
    </location>
</feature>
<dbReference type="PANTHER" id="PTHR37423:SF1">
    <property type="entry name" value="OUTER MEMBRANE PROTEIN ASSEMBLY FACTOR BAMD"/>
    <property type="match status" value="1"/>
</dbReference>
<evidence type="ECO:0000256" key="7">
    <source>
        <dbReference type="PROSITE-ProRule" id="PRU00339"/>
    </source>
</evidence>